<evidence type="ECO:0000256" key="3">
    <source>
        <dbReference type="ARBA" id="ARBA00022598"/>
    </source>
</evidence>
<organism evidence="10 11">
    <name type="scientific">Nocardioides ginsengisoli</name>
    <dbReference type="NCBI Taxonomy" id="363868"/>
    <lineage>
        <taxon>Bacteria</taxon>
        <taxon>Bacillati</taxon>
        <taxon>Actinomycetota</taxon>
        <taxon>Actinomycetes</taxon>
        <taxon>Propionibacteriales</taxon>
        <taxon>Nocardioidaceae</taxon>
        <taxon>Nocardioides</taxon>
    </lineage>
</organism>
<dbReference type="PROSITE" id="PS00455">
    <property type="entry name" value="AMP_BINDING"/>
    <property type="match status" value="1"/>
</dbReference>
<dbReference type="CDD" id="cd04433">
    <property type="entry name" value="AFD_class_I"/>
    <property type="match status" value="1"/>
</dbReference>
<keyword evidence="4" id="KW-0472">Membrane</keyword>
<dbReference type="InterPro" id="IPR045851">
    <property type="entry name" value="AMP-bd_C_sf"/>
</dbReference>
<dbReference type="EMBL" id="JBHTLX010000023">
    <property type="protein sequence ID" value="MFD1249835.1"/>
    <property type="molecule type" value="Genomic_DNA"/>
</dbReference>
<evidence type="ECO:0000313" key="10">
    <source>
        <dbReference type="EMBL" id="MFD1249835.1"/>
    </source>
</evidence>
<evidence type="ECO:0000256" key="4">
    <source>
        <dbReference type="ARBA" id="ARBA00023136"/>
    </source>
</evidence>
<evidence type="ECO:0000256" key="7">
    <source>
        <dbReference type="ARBA" id="ARBA00042773"/>
    </source>
</evidence>
<dbReference type="InterPro" id="IPR050237">
    <property type="entry name" value="ATP-dep_AMP-bd_enzyme"/>
</dbReference>
<evidence type="ECO:0000256" key="2">
    <source>
        <dbReference type="ARBA" id="ARBA00005005"/>
    </source>
</evidence>
<dbReference type="Proteomes" id="UP001597229">
    <property type="component" value="Unassembled WGS sequence"/>
</dbReference>
<comment type="caution">
    <text evidence="10">The sequence shown here is derived from an EMBL/GenBank/DDBJ whole genome shotgun (WGS) entry which is preliminary data.</text>
</comment>
<dbReference type="Pfam" id="PF00501">
    <property type="entry name" value="AMP-binding"/>
    <property type="match status" value="1"/>
</dbReference>
<feature type="domain" description="AMP-binding enzyme C-terminal" evidence="9">
    <location>
        <begin position="375"/>
        <end position="448"/>
    </location>
</feature>
<comment type="subcellular location">
    <subcellularLocation>
        <location evidence="1">Membrane</location>
        <topology evidence="1">Peripheral membrane protein</topology>
    </subcellularLocation>
</comment>
<feature type="domain" description="AMP-dependent synthetase/ligase" evidence="8">
    <location>
        <begin position="6"/>
        <end position="329"/>
    </location>
</feature>
<gene>
    <name evidence="10" type="ORF">ACFQ3F_18695</name>
</gene>
<evidence type="ECO:0000256" key="5">
    <source>
        <dbReference type="ARBA" id="ARBA00026121"/>
    </source>
</evidence>
<evidence type="ECO:0000256" key="1">
    <source>
        <dbReference type="ARBA" id="ARBA00004170"/>
    </source>
</evidence>
<dbReference type="PANTHER" id="PTHR43767:SF8">
    <property type="entry name" value="LONG-CHAIN-FATTY-ACID--COA LIGASE"/>
    <property type="match status" value="1"/>
</dbReference>
<reference evidence="11" key="1">
    <citation type="journal article" date="2019" name="Int. J. Syst. Evol. Microbiol.">
        <title>The Global Catalogue of Microorganisms (GCM) 10K type strain sequencing project: providing services to taxonomists for standard genome sequencing and annotation.</title>
        <authorList>
            <consortium name="The Broad Institute Genomics Platform"/>
            <consortium name="The Broad Institute Genome Sequencing Center for Infectious Disease"/>
            <person name="Wu L."/>
            <person name="Ma J."/>
        </authorList>
    </citation>
    <scope>NUCLEOTIDE SEQUENCE [LARGE SCALE GENOMIC DNA]</scope>
    <source>
        <strain evidence="11">CCUG 52478</strain>
    </source>
</reference>
<dbReference type="InterPro" id="IPR042099">
    <property type="entry name" value="ANL_N_sf"/>
</dbReference>
<dbReference type="InterPro" id="IPR000873">
    <property type="entry name" value="AMP-dep_synth/lig_dom"/>
</dbReference>
<dbReference type="SUPFAM" id="SSF56801">
    <property type="entry name" value="Acetyl-CoA synthetase-like"/>
    <property type="match status" value="1"/>
</dbReference>
<keyword evidence="11" id="KW-1185">Reference proteome</keyword>
<keyword evidence="3" id="KW-0436">Ligase</keyword>
<evidence type="ECO:0000313" key="11">
    <source>
        <dbReference type="Proteomes" id="UP001597229"/>
    </source>
</evidence>
<protein>
    <recommendedName>
        <fullName evidence="6">Long-chain-fatty-acid--CoA ligase</fullName>
        <ecNumber evidence="5">6.2.1.3</ecNumber>
    </recommendedName>
    <alternativeName>
        <fullName evidence="7">Long-chain acyl-CoA synthetase</fullName>
    </alternativeName>
</protein>
<evidence type="ECO:0000256" key="6">
    <source>
        <dbReference type="ARBA" id="ARBA00039545"/>
    </source>
</evidence>
<dbReference type="Gene3D" id="3.40.50.12780">
    <property type="entry name" value="N-terminal domain of ligase-like"/>
    <property type="match status" value="1"/>
</dbReference>
<comment type="pathway">
    <text evidence="2">Lipid metabolism; fatty acid beta-oxidation.</text>
</comment>
<dbReference type="InterPro" id="IPR020845">
    <property type="entry name" value="AMP-binding_CS"/>
</dbReference>
<dbReference type="Gene3D" id="3.30.300.30">
    <property type="match status" value="1"/>
</dbReference>
<dbReference type="EC" id="6.2.1.3" evidence="5"/>
<sequence length="456" mass="48575">MIEFLRRGAEVRPERPAVVTHDLTVSYGELLAQAEVAATRLAALGVDRVAVADHEAAPVVALMAAGSAVGVEVCLLPPDGAEQVLDLIGRFDHTVVVTDRDDLPESALPGGVRRVALGALLAPGDARFESEPPARRPHLVLTTGTTGAPRGVRHDWGRLVRTTERIKPAHDERWLLCFGLHQFAGLQVLLHVFAAGATLVGPAPRRPREGLDAMRTLDVTHASATPTYWRFLLAELRADGGAVPTLRQITLGGEAIPGPLLGELERTFPDAQVSQVYAASEFGSTGSMRDRQAGLSTSVLERGDDADIALKVVDGELWIRSRTGMVGYYGEPDIDAEAWRPTGDLVAVEGDRVVFLGRSSEIINVGGVKVHPLVIEERIGAVDGVDLARVYGRRNPMTGQIVAVEVVASAGADTAAIDAAIRAACADLPSASRPRSIRFVDEVSTTGSKIVRREAQ</sequence>
<proteinExistence type="predicted"/>
<dbReference type="Pfam" id="PF13193">
    <property type="entry name" value="AMP-binding_C"/>
    <property type="match status" value="1"/>
</dbReference>
<evidence type="ECO:0000259" key="8">
    <source>
        <dbReference type="Pfam" id="PF00501"/>
    </source>
</evidence>
<name>A0ABW3W401_9ACTN</name>
<dbReference type="RefSeq" id="WP_367920356.1">
    <property type="nucleotide sequence ID" value="NZ_BAABAC010000030.1"/>
</dbReference>
<dbReference type="PANTHER" id="PTHR43767">
    <property type="entry name" value="LONG-CHAIN-FATTY-ACID--COA LIGASE"/>
    <property type="match status" value="1"/>
</dbReference>
<accession>A0ABW3W401</accession>
<evidence type="ECO:0000259" key="9">
    <source>
        <dbReference type="Pfam" id="PF13193"/>
    </source>
</evidence>
<dbReference type="InterPro" id="IPR025110">
    <property type="entry name" value="AMP-bd_C"/>
</dbReference>